<gene>
    <name evidence="2" type="ORF">NCTC5664_01013</name>
</gene>
<dbReference type="PROSITE" id="PS51257">
    <property type="entry name" value="PROKAR_LIPOPROTEIN"/>
    <property type="match status" value="1"/>
</dbReference>
<keyword evidence="1" id="KW-0732">Signal</keyword>
<accession>A0A380DNL9</accession>
<protein>
    <submittedName>
        <fullName evidence="2">Lipoprotein</fullName>
    </submittedName>
</protein>
<reference evidence="2 3" key="1">
    <citation type="submission" date="2018-06" db="EMBL/GenBank/DDBJ databases">
        <authorList>
            <consortium name="Pathogen Informatics"/>
            <person name="Doyle S."/>
        </authorList>
    </citation>
    <scope>NUCLEOTIDE SEQUENCE [LARGE SCALE GENOMIC DNA]</scope>
    <source>
        <strain evidence="2 3">NCTC5664</strain>
    </source>
</reference>
<name>A0A380DNL9_STAAU</name>
<feature type="signal peptide" evidence="1">
    <location>
        <begin position="1"/>
        <end position="20"/>
    </location>
</feature>
<evidence type="ECO:0000313" key="2">
    <source>
        <dbReference type="EMBL" id="SUK40276.1"/>
    </source>
</evidence>
<evidence type="ECO:0000256" key="1">
    <source>
        <dbReference type="SAM" id="SignalP"/>
    </source>
</evidence>
<keyword evidence="2" id="KW-0449">Lipoprotein</keyword>
<dbReference type="Proteomes" id="UP000254502">
    <property type="component" value="Unassembled WGS sequence"/>
</dbReference>
<feature type="chain" id="PRO_5039301436" evidence="1">
    <location>
        <begin position="21"/>
        <end position="90"/>
    </location>
</feature>
<organism evidence="2 3">
    <name type="scientific">Staphylococcus aureus</name>
    <dbReference type="NCBI Taxonomy" id="1280"/>
    <lineage>
        <taxon>Bacteria</taxon>
        <taxon>Bacillati</taxon>
        <taxon>Bacillota</taxon>
        <taxon>Bacilli</taxon>
        <taxon>Bacillales</taxon>
        <taxon>Staphylococcaceae</taxon>
        <taxon>Staphylococcus</taxon>
    </lineage>
</organism>
<evidence type="ECO:0000313" key="3">
    <source>
        <dbReference type="Proteomes" id="UP000254502"/>
    </source>
</evidence>
<proteinExistence type="predicted"/>
<sequence length="90" mass="10649">MHKKYLLLFFLLLSVALLYSCSKQNEKAQNKSVNPNEYAKHKSKMDEHWETYHGQVYHVFYHPLITDPKVAFTGDTHQAKGNNDWDDYCK</sequence>
<dbReference type="EMBL" id="UHAQ01000002">
    <property type="protein sequence ID" value="SUK40276.1"/>
    <property type="molecule type" value="Genomic_DNA"/>
</dbReference>
<dbReference type="AlphaFoldDB" id="A0A380DNL9"/>